<dbReference type="EMBL" id="SWFS01000276">
    <property type="protein sequence ID" value="KAA8911695.1"/>
    <property type="molecule type" value="Genomic_DNA"/>
</dbReference>
<feature type="signal peptide" evidence="2">
    <location>
        <begin position="1"/>
        <end position="20"/>
    </location>
</feature>
<dbReference type="VEuPathDB" id="FungiDB:TRICI_003736"/>
<feature type="compositionally biased region" description="Polar residues" evidence="1">
    <location>
        <begin position="113"/>
        <end position="123"/>
    </location>
</feature>
<accession>A0A642V497</accession>
<evidence type="ECO:0000256" key="2">
    <source>
        <dbReference type="SAM" id="SignalP"/>
    </source>
</evidence>
<gene>
    <name evidence="3" type="ORF">TRICI_003736</name>
</gene>
<feature type="compositionally biased region" description="Basic and acidic residues" evidence="1">
    <location>
        <begin position="312"/>
        <end position="331"/>
    </location>
</feature>
<feature type="compositionally biased region" description="Low complexity" evidence="1">
    <location>
        <begin position="332"/>
        <end position="359"/>
    </location>
</feature>
<dbReference type="AlphaFoldDB" id="A0A642V497"/>
<dbReference type="Proteomes" id="UP000761534">
    <property type="component" value="Unassembled WGS sequence"/>
</dbReference>
<feature type="compositionally biased region" description="Polar residues" evidence="1">
    <location>
        <begin position="294"/>
        <end position="307"/>
    </location>
</feature>
<evidence type="ECO:0000313" key="3">
    <source>
        <dbReference type="EMBL" id="KAA8911695.1"/>
    </source>
</evidence>
<feature type="compositionally biased region" description="Polar residues" evidence="1">
    <location>
        <begin position="83"/>
        <end position="106"/>
    </location>
</feature>
<keyword evidence="4" id="KW-1185">Reference proteome</keyword>
<sequence>MMISKLSYLVIANLLSSSIAQTEPSEQGIKFVPHYYTTSGLTPVQQAAVNGHRLHQNIEPQSSNKKTGPLAKRDAQMGGGSGYNHQFQGGQSGNPYQGSQGDQMTNEGEEQESLQNGSGLQNISTTIPRASNVAVQSANSIPYSLSNEIESAITGVTPTATGAVQRAQPVNSSANVVPPSNSLVPPSNVSVNGTMGPSVNTSTLPPGITSIPTSDVASANLSQKASDMTRFTNGQIVPSDFAAEVSLSTTPSSAFTFMSPSLYTQTLQTVRNNQQEWYTLTRVTMVLVTSTPAGANSMMNTSATRSGNMAKETGRDEKGSKAGKDSTETSKGDSGSSESGTSEGEESGAGNSSSSGSETAAQNSGTLTSMMMSSTVLLLISGSFIFL</sequence>
<proteinExistence type="predicted"/>
<name>A0A642V497_9ASCO</name>
<feature type="chain" id="PRO_5024957225" evidence="2">
    <location>
        <begin position="21"/>
        <end position="387"/>
    </location>
</feature>
<keyword evidence="2" id="KW-0732">Signal</keyword>
<evidence type="ECO:0000313" key="4">
    <source>
        <dbReference type="Proteomes" id="UP000761534"/>
    </source>
</evidence>
<protein>
    <submittedName>
        <fullName evidence="3">Uncharacterized protein</fullName>
    </submittedName>
</protein>
<feature type="region of interest" description="Disordered" evidence="1">
    <location>
        <begin position="294"/>
        <end position="362"/>
    </location>
</feature>
<comment type="caution">
    <text evidence="3">The sequence shown here is derived from an EMBL/GenBank/DDBJ whole genome shotgun (WGS) entry which is preliminary data.</text>
</comment>
<reference evidence="3" key="1">
    <citation type="journal article" date="2019" name="G3 (Bethesda)">
        <title>Genome Assemblies of Two Rare Opportunistic Yeast Pathogens: Diutina rugosa (syn. Candida rugosa) and Trichomonascus ciferrii (syn. Candida ciferrii).</title>
        <authorList>
            <person name="Mixao V."/>
            <person name="Saus E."/>
            <person name="Hansen A.P."/>
            <person name="Lass-Florl C."/>
            <person name="Gabaldon T."/>
        </authorList>
    </citation>
    <scope>NUCLEOTIDE SEQUENCE</scope>
    <source>
        <strain evidence="3">CBS 4856</strain>
    </source>
</reference>
<evidence type="ECO:0000256" key="1">
    <source>
        <dbReference type="SAM" id="MobiDB-lite"/>
    </source>
</evidence>
<organism evidence="3 4">
    <name type="scientific">Trichomonascus ciferrii</name>
    <dbReference type="NCBI Taxonomy" id="44093"/>
    <lineage>
        <taxon>Eukaryota</taxon>
        <taxon>Fungi</taxon>
        <taxon>Dikarya</taxon>
        <taxon>Ascomycota</taxon>
        <taxon>Saccharomycotina</taxon>
        <taxon>Dipodascomycetes</taxon>
        <taxon>Dipodascales</taxon>
        <taxon>Trichomonascaceae</taxon>
        <taxon>Trichomonascus</taxon>
        <taxon>Trichomonascus ciferrii complex</taxon>
    </lineage>
</organism>
<feature type="region of interest" description="Disordered" evidence="1">
    <location>
        <begin position="54"/>
        <end position="123"/>
    </location>
</feature>